<dbReference type="EMBL" id="CP000942">
    <property type="protein sequence ID" value="ACA32856.1"/>
    <property type="molecule type" value="Genomic_DNA"/>
</dbReference>
<dbReference type="RefSeq" id="WP_006688998.1">
    <property type="nucleotide sequence ID" value="NC_010503.1"/>
</dbReference>
<name>A0A2C9DY81_UREP2</name>
<evidence type="ECO:0000259" key="1">
    <source>
        <dbReference type="SMART" id="SM00988"/>
    </source>
</evidence>
<dbReference type="SMART" id="SM00988">
    <property type="entry name" value="UreE_N"/>
    <property type="match status" value="1"/>
</dbReference>
<dbReference type="GeneID" id="29672455"/>
<reference evidence="2 3" key="1">
    <citation type="submission" date="2008-02" db="EMBL/GenBank/DDBJ databases">
        <title>Genome sequence of Ureaplasma parvum serovar 3.</title>
        <authorList>
            <person name="Methe B.A."/>
            <person name="Glass J."/>
            <person name="Waites K."/>
            <person name="Shrivastava S."/>
        </authorList>
    </citation>
    <scope>NUCLEOTIDE SEQUENCE [LARGE SCALE GENOMIC DNA]</scope>
    <source>
        <strain evidence="3">ATCC 27815 / 27 / NCTC 11736</strain>
    </source>
</reference>
<dbReference type="AlphaFoldDB" id="A0A2C9DY81"/>
<dbReference type="KEGG" id="upa:UPA3_0459"/>
<evidence type="ECO:0000313" key="3">
    <source>
        <dbReference type="Proteomes" id="UP000002162"/>
    </source>
</evidence>
<gene>
    <name evidence="2" type="ordered locus">UPA3_0459</name>
</gene>
<protein>
    <recommendedName>
        <fullName evidence="1">UreE urease accessory N-terminal domain-containing protein</fullName>
    </recommendedName>
</protein>
<organism evidence="2 3">
    <name type="scientific">Ureaplasma parvum serovar 3 (strain ATCC 27815 / 27 / NCTC 11736)</name>
    <dbReference type="NCBI Taxonomy" id="505682"/>
    <lineage>
        <taxon>Bacteria</taxon>
        <taxon>Bacillati</taxon>
        <taxon>Mycoplasmatota</taxon>
        <taxon>Mycoplasmoidales</taxon>
        <taxon>Mycoplasmoidaceae</taxon>
        <taxon>Ureaplasma</taxon>
    </lineage>
</organism>
<dbReference type="Gene3D" id="2.60.260.20">
    <property type="entry name" value="Urease metallochaperone UreE, N-terminal domain"/>
    <property type="match status" value="1"/>
</dbReference>
<dbReference type="HOGENOM" id="CLU_2605059_0_0_14"/>
<accession>A0A2C9DY81</accession>
<feature type="domain" description="UreE urease accessory N-terminal" evidence="1">
    <location>
        <begin position="10"/>
        <end position="75"/>
    </location>
</feature>
<proteinExistence type="predicted"/>
<dbReference type="InterPro" id="IPR004029">
    <property type="entry name" value="UreE_N"/>
</dbReference>
<sequence length="83" mass="9511">MIYKEIVRNIIKHPLILPDGKHYHLHKILTSKDELRKGEVTLVAENGKEYTVDLSAFVDLLVDGDCIFDDNHSLVALYFDDAK</sequence>
<evidence type="ECO:0000313" key="2">
    <source>
        <dbReference type="EMBL" id="ACA32856.1"/>
    </source>
</evidence>
<dbReference type="SUPFAM" id="SSF69287">
    <property type="entry name" value="Urease metallochaperone UreE, N-terminal domain"/>
    <property type="match status" value="1"/>
</dbReference>
<dbReference type="InterPro" id="IPR036118">
    <property type="entry name" value="UreE_N_sf"/>
</dbReference>
<dbReference type="Proteomes" id="UP000002162">
    <property type="component" value="Chromosome"/>
</dbReference>